<dbReference type="SUPFAM" id="SSF143456">
    <property type="entry name" value="VC0467-like"/>
    <property type="match status" value="1"/>
</dbReference>
<dbReference type="Gene3D" id="3.40.30.10">
    <property type="entry name" value="Glutaredoxin"/>
    <property type="match status" value="2"/>
</dbReference>
<evidence type="ECO:0000256" key="1">
    <source>
        <dbReference type="SAM" id="MobiDB-lite"/>
    </source>
</evidence>
<name>A0A835HVA2_9MAGN</name>
<dbReference type="Proteomes" id="UP000631114">
    <property type="component" value="Unassembled WGS sequence"/>
</dbReference>
<dbReference type="InterPro" id="IPR013766">
    <property type="entry name" value="Thioredoxin_domain"/>
</dbReference>
<keyword evidence="4" id="KW-1185">Reference proteome</keyword>
<feature type="domain" description="Thioredoxin" evidence="2">
    <location>
        <begin position="389"/>
        <end position="448"/>
    </location>
</feature>
<organism evidence="3 4">
    <name type="scientific">Coptis chinensis</name>
    <dbReference type="NCBI Taxonomy" id="261450"/>
    <lineage>
        <taxon>Eukaryota</taxon>
        <taxon>Viridiplantae</taxon>
        <taxon>Streptophyta</taxon>
        <taxon>Embryophyta</taxon>
        <taxon>Tracheophyta</taxon>
        <taxon>Spermatophyta</taxon>
        <taxon>Magnoliopsida</taxon>
        <taxon>Ranunculales</taxon>
        <taxon>Ranunculaceae</taxon>
        <taxon>Coptidoideae</taxon>
        <taxon>Coptis</taxon>
    </lineage>
</organism>
<evidence type="ECO:0000313" key="4">
    <source>
        <dbReference type="Proteomes" id="UP000631114"/>
    </source>
</evidence>
<dbReference type="Pfam" id="PF02622">
    <property type="entry name" value="DUF179"/>
    <property type="match status" value="1"/>
</dbReference>
<evidence type="ECO:0000259" key="2">
    <source>
        <dbReference type="Pfam" id="PF00085"/>
    </source>
</evidence>
<feature type="region of interest" description="Disordered" evidence="1">
    <location>
        <begin position="555"/>
        <end position="575"/>
    </location>
</feature>
<evidence type="ECO:0000313" key="3">
    <source>
        <dbReference type="EMBL" id="KAF9606346.1"/>
    </source>
</evidence>
<feature type="region of interest" description="Disordered" evidence="1">
    <location>
        <begin position="162"/>
        <end position="186"/>
    </location>
</feature>
<dbReference type="Pfam" id="PF00085">
    <property type="entry name" value="Thioredoxin"/>
    <property type="match status" value="1"/>
</dbReference>
<sequence length="739" mass="83356">MSCTFDEFQKFEAFFSEFMTLSREFFLPPERQSFGLVTERFLLTSLEARDHDSWVMVIHVAGCPNCSKVLKDGNDFRSALHMHHSPVTELEREGNDADFTLPANKPSMILFVDRSSESLITKRKSQAALQVFRKFALDNHVSIQTDLKETVTLSKFSAQAFPGKEGGSASDQSKHPRRHSTLTRVGSLKNKSCCSQETNSKSNKPLLEVPTGNIAENDVNPDKANVHNDEILTLLEPEDLTGVEPSKIKERTVTYIVKHTEIIPSSPDQMTADRSLPQDLLNSLTARSEIPSVVIVDPFSEQHFIYPQQKNFSYSSLQGFLDGFLNGSLVPFQRSESVSRSPREATQPPFVNLDFREFDSIPRVTAHTFSELVLGFNQSHTRNFGHSWENDVLVLFSNSWCGFCQRMELVVREVFRAFKGYVNVLKSGNTEHIHEDAKLPEFPLIFLMDCTSNDCTSLLKSMGQREVYPALLLFPAQRKTAVSYRGDMSVNNVMKFLIDHGSNSHHLNQVEGILWTVRGKGSRDEVRIKDSSPALIRIKEDSAAKREYLEVLLNKTPTRSTETHPTESHSSNDLHEATPDVLVGSMLVSTDKLLNAPPFDKSVILIVQANQSIGFQGLIINKHMSWESFEKLDKHLELVRQAPLSFGGPVIAQGMPLVCMTRRITQESYPEVLPSVYFLDHLATVRELEGFKLGNKSSDDYWFFLGYSSWGWDQLFAEIAEGAWQISDDPVGDFNWPGS</sequence>
<dbReference type="InterPro" id="IPR003774">
    <property type="entry name" value="AlgH-like"/>
</dbReference>
<dbReference type="PANTHER" id="PTHR31984:SF12">
    <property type="entry name" value="THIOREDOXIN DOMAIN-CONTAINING PROTEIN"/>
    <property type="match status" value="1"/>
</dbReference>
<comment type="caution">
    <text evidence="3">The sequence shown here is derived from an EMBL/GenBank/DDBJ whole genome shotgun (WGS) entry which is preliminary data.</text>
</comment>
<dbReference type="AlphaFoldDB" id="A0A835HVA2"/>
<reference evidence="3 4" key="1">
    <citation type="submission" date="2020-10" db="EMBL/GenBank/DDBJ databases">
        <title>The Coptis chinensis genome and diversification of protoberbering-type alkaloids.</title>
        <authorList>
            <person name="Wang B."/>
            <person name="Shu S."/>
            <person name="Song C."/>
            <person name="Liu Y."/>
        </authorList>
    </citation>
    <scope>NUCLEOTIDE SEQUENCE [LARGE SCALE GENOMIC DNA]</scope>
    <source>
        <strain evidence="3">HL-2020</strain>
        <tissue evidence="3">Leaf</tissue>
    </source>
</reference>
<dbReference type="EMBL" id="JADFTS010000005">
    <property type="protein sequence ID" value="KAF9606346.1"/>
    <property type="molecule type" value="Genomic_DNA"/>
</dbReference>
<dbReference type="SUPFAM" id="SSF52833">
    <property type="entry name" value="Thioredoxin-like"/>
    <property type="match status" value="1"/>
</dbReference>
<dbReference type="InterPro" id="IPR036249">
    <property type="entry name" value="Thioredoxin-like_sf"/>
</dbReference>
<dbReference type="OrthoDB" id="1910803at2759"/>
<dbReference type="Gene3D" id="3.40.1740.10">
    <property type="entry name" value="VC0467-like"/>
    <property type="match status" value="1"/>
</dbReference>
<accession>A0A835HVA2</accession>
<dbReference type="PANTHER" id="PTHR31984">
    <property type="entry name" value="TRANSPORTER, PUTATIVE (DUF179)-RELATED"/>
    <property type="match status" value="1"/>
</dbReference>
<proteinExistence type="predicted"/>
<feature type="compositionally biased region" description="Basic and acidic residues" evidence="1">
    <location>
        <begin position="561"/>
        <end position="575"/>
    </location>
</feature>
<gene>
    <name evidence="3" type="ORF">IFM89_025014</name>
</gene>
<protein>
    <recommendedName>
        <fullName evidence="2">Thioredoxin domain-containing protein</fullName>
    </recommendedName>
</protein>